<keyword evidence="1" id="KW-0472">Membrane</keyword>
<evidence type="ECO:0000313" key="3">
    <source>
        <dbReference type="Proteomes" id="UP000324800"/>
    </source>
</evidence>
<gene>
    <name evidence="2" type="ORF">EZS28_015595</name>
</gene>
<feature type="transmembrane region" description="Helical" evidence="1">
    <location>
        <begin position="68"/>
        <end position="88"/>
    </location>
</feature>
<keyword evidence="1" id="KW-0812">Transmembrane</keyword>
<name>A0A5J4W1X3_9EUKA</name>
<protein>
    <recommendedName>
        <fullName evidence="4">Transmembrane protein</fullName>
    </recommendedName>
</protein>
<comment type="caution">
    <text evidence="2">The sequence shown here is derived from an EMBL/GenBank/DDBJ whole genome shotgun (WGS) entry which is preliminary data.</text>
</comment>
<sequence>MNLNLTSVNQKLEQSSLSNTNGLYSYLLPEQKYIQTVLRYDLTQGVNALGRKLMTNVEDEILSTRNTVLILTVVFVLAEIVVCIVCALQHLSVYRKIGVQTFQLEILYESILDKGEQQSEEMKRNEIEQFDNKNMKQQESIQSQNLNYKPTRSLIPISFAKQPSSDSFNNLTVSTSASAKFQECMITGVNWVDEGRLHISDITHSLIESLQRGDDMKSMMRIFEILISSTRQYLNKEESLSQNIINQILKKYRPLKKGKQIKTQEKDDNIEESSYNTLKLEYKENINKLTTQEINNVMMQVSIFQAGFKLHRREHTVIYERLKYMQEKISIKMKEMEQTKVILPFGEKKKEQDENELILEIYRVILGQVISSLFQEHFIDKDQKLARALAILQSNIQ</sequence>
<dbReference type="Proteomes" id="UP000324800">
    <property type="component" value="Unassembled WGS sequence"/>
</dbReference>
<keyword evidence="1" id="KW-1133">Transmembrane helix</keyword>
<dbReference type="AlphaFoldDB" id="A0A5J4W1X3"/>
<proteinExistence type="predicted"/>
<evidence type="ECO:0000313" key="2">
    <source>
        <dbReference type="EMBL" id="KAA6388875.1"/>
    </source>
</evidence>
<evidence type="ECO:0008006" key="4">
    <source>
        <dbReference type="Google" id="ProtNLM"/>
    </source>
</evidence>
<organism evidence="2 3">
    <name type="scientific">Streblomastix strix</name>
    <dbReference type="NCBI Taxonomy" id="222440"/>
    <lineage>
        <taxon>Eukaryota</taxon>
        <taxon>Metamonada</taxon>
        <taxon>Preaxostyla</taxon>
        <taxon>Oxymonadida</taxon>
        <taxon>Streblomastigidae</taxon>
        <taxon>Streblomastix</taxon>
    </lineage>
</organism>
<accession>A0A5J4W1X3</accession>
<evidence type="ECO:0000256" key="1">
    <source>
        <dbReference type="SAM" id="Phobius"/>
    </source>
</evidence>
<dbReference type="EMBL" id="SNRW01003809">
    <property type="protein sequence ID" value="KAA6388875.1"/>
    <property type="molecule type" value="Genomic_DNA"/>
</dbReference>
<reference evidence="2 3" key="1">
    <citation type="submission" date="2019-03" db="EMBL/GenBank/DDBJ databases">
        <title>Single cell metagenomics reveals metabolic interactions within the superorganism composed of flagellate Streblomastix strix and complex community of Bacteroidetes bacteria on its surface.</title>
        <authorList>
            <person name="Treitli S.C."/>
            <person name="Kolisko M."/>
            <person name="Husnik F."/>
            <person name="Keeling P."/>
            <person name="Hampl V."/>
        </authorList>
    </citation>
    <scope>NUCLEOTIDE SEQUENCE [LARGE SCALE GENOMIC DNA]</scope>
    <source>
        <strain evidence="2">ST1C</strain>
    </source>
</reference>